<proteinExistence type="predicted"/>
<evidence type="ECO:0000313" key="2">
    <source>
        <dbReference type="Proteomes" id="UP000596661"/>
    </source>
</evidence>
<name>A0A803QRC9_CANSA</name>
<dbReference type="Proteomes" id="UP000596661">
    <property type="component" value="Unassembled WGS sequence"/>
</dbReference>
<dbReference type="Gramene" id="evm.model.ctgX1.23">
    <property type="protein sequence ID" value="cds.evm.model.ctgX1.23"/>
    <property type="gene ID" value="evm.TU.ctgX1.23"/>
</dbReference>
<dbReference type="EnsemblPlants" id="evm.model.ctgX1.23">
    <property type="protein sequence ID" value="cds.evm.model.ctgX1.23"/>
    <property type="gene ID" value="evm.TU.ctgX1.23"/>
</dbReference>
<reference evidence="1" key="1">
    <citation type="submission" date="2021-03" db="UniProtKB">
        <authorList>
            <consortium name="EnsemblPlants"/>
        </authorList>
    </citation>
    <scope>IDENTIFICATION</scope>
</reference>
<evidence type="ECO:0000313" key="1">
    <source>
        <dbReference type="EnsemblPlants" id="cds.evm.model.ctgX1.23"/>
    </source>
</evidence>
<accession>A0A803QRC9</accession>
<keyword evidence="2" id="KW-1185">Reference proteome</keyword>
<organism evidence="1 2">
    <name type="scientific">Cannabis sativa</name>
    <name type="common">Hemp</name>
    <name type="synonym">Marijuana</name>
    <dbReference type="NCBI Taxonomy" id="3483"/>
    <lineage>
        <taxon>Eukaryota</taxon>
        <taxon>Viridiplantae</taxon>
        <taxon>Streptophyta</taxon>
        <taxon>Embryophyta</taxon>
        <taxon>Tracheophyta</taxon>
        <taxon>Spermatophyta</taxon>
        <taxon>Magnoliopsida</taxon>
        <taxon>eudicotyledons</taxon>
        <taxon>Gunneridae</taxon>
        <taxon>Pentapetalae</taxon>
        <taxon>rosids</taxon>
        <taxon>fabids</taxon>
        <taxon>Rosales</taxon>
        <taxon>Cannabaceae</taxon>
        <taxon>Cannabis</taxon>
    </lineage>
</organism>
<dbReference type="AlphaFoldDB" id="A0A803QRC9"/>
<sequence length="88" mass="10065">RSSGPKWVLNPHRLGFVQWWSQDPDPKLRVPLWLSLRDHGFLGVQVQVWVGPRTVPESRQTGGVFRPDYTNLSQRYWIIIGSDAVAVG</sequence>
<protein>
    <submittedName>
        <fullName evidence="1">Uncharacterized protein</fullName>
    </submittedName>
</protein>